<dbReference type="OMA" id="GMHANST"/>
<feature type="transmembrane region" description="Helical" evidence="7">
    <location>
        <begin position="192"/>
        <end position="213"/>
    </location>
</feature>
<evidence type="ECO:0000313" key="9">
    <source>
        <dbReference type="Proteomes" id="UP000001514"/>
    </source>
</evidence>
<feature type="transmembrane region" description="Helical" evidence="7">
    <location>
        <begin position="367"/>
        <end position="390"/>
    </location>
</feature>
<dbReference type="GO" id="GO:0006828">
    <property type="term" value="P:manganese ion transport"/>
    <property type="evidence" value="ECO:0000318"/>
    <property type="project" value="GO_Central"/>
</dbReference>
<dbReference type="HOGENOM" id="CLU_020088_0_1_1"/>
<accession>D8STS6</accession>
<dbReference type="NCBIfam" id="NF001923">
    <property type="entry name" value="PRK00701.1"/>
    <property type="match status" value="1"/>
</dbReference>
<dbReference type="Gramene" id="EFJ12257">
    <property type="protein sequence ID" value="EFJ12257"/>
    <property type="gene ID" value="SELMODRAFT_124573"/>
</dbReference>
<dbReference type="PANTHER" id="PTHR11706">
    <property type="entry name" value="SOLUTE CARRIER PROTEIN FAMILY 11 MEMBER"/>
    <property type="match status" value="1"/>
</dbReference>
<evidence type="ECO:0000256" key="5">
    <source>
        <dbReference type="ARBA" id="ARBA00023136"/>
    </source>
</evidence>
<dbReference type="Pfam" id="PF01566">
    <property type="entry name" value="Nramp"/>
    <property type="match status" value="1"/>
</dbReference>
<dbReference type="GO" id="GO:0005886">
    <property type="term" value="C:plasma membrane"/>
    <property type="evidence" value="ECO:0000318"/>
    <property type="project" value="GO_Central"/>
</dbReference>
<feature type="transmembrane region" description="Helical" evidence="7">
    <location>
        <begin position="120"/>
        <end position="142"/>
    </location>
</feature>
<dbReference type="InterPro" id="IPR001046">
    <property type="entry name" value="NRAMP_fam"/>
</dbReference>
<gene>
    <name evidence="8" type="ORF">SELMODRAFT_124573</name>
</gene>
<dbReference type="Proteomes" id="UP000001514">
    <property type="component" value="Unassembled WGS sequence"/>
</dbReference>
<protein>
    <recommendedName>
        <fullName evidence="10">Nramp family protein</fullName>
    </recommendedName>
</protein>
<evidence type="ECO:0000313" key="8">
    <source>
        <dbReference type="EMBL" id="EFJ12257.1"/>
    </source>
</evidence>
<keyword evidence="3 7" id="KW-0812">Transmembrane</keyword>
<feature type="transmembrane region" description="Helical" evidence="7">
    <location>
        <begin position="410"/>
        <end position="429"/>
    </location>
</feature>
<evidence type="ECO:0000256" key="2">
    <source>
        <dbReference type="ARBA" id="ARBA00009965"/>
    </source>
</evidence>
<feature type="transmembrane region" description="Helical" evidence="7">
    <location>
        <begin position="313"/>
        <end position="334"/>
    </location>
</feature>
<feature type="transmembrane region" description="Helical" evidence="7">
    <location>
        <begin position="435"/>
        <end position="458"/>
    </location>
</feature>
<evidence type="ECO:0008006" key="10">
    <source>
        <dbReference type="Google" id="ProtNLM"/>
    </source>
</evidence>
<name>D8STS6_SELML</name>
<evidence type="ECO:0000256" key="4">
    <source>
        <dbReference type="ARBA" id="ARBA00022989"/>
    </source>
</evidence>
<dbReference type="HAMAP" id="MF_00221">
    <property type="entry name" value="NRAMP"/>
    <property type="match status" value="1"/>
</dbReference>
<evidence type="ECO:0000256" key="1">
    <source>
        <dbReference type="ARBA" id="ARBA00004141"/>
    </source>
</evidence>
<feature type="transmembrane region" description="Helical" evidence="7">
    <location>
        <begin position="470"/>
        <end position="491"/>
    </location>
</feature>
<organism evidence="9">
    <name type="scientific">Selaginella moellendorffii</name>
    <name type="common">Spikemoss</name>
    <dbReference type="NCBI Taxonomy" id="88036"/>
    <lineage>
        <taxon>Eukaryota</taxon>
        <taxon>Viridiplantae</taxon>
        <taxon>Streptophyta</taxon>
        <taxon>Embryophyta</taxon>
        <taxon>Tracheophyta</taxon>
        <taxon>Lycopodiopsida</taxon>
        <taxon>Selaginellales</taxon>
        <taxon>Selaginellaceae</taxon>
        <taxon>Selaginella</taxon>
    </lineage>
</organism>
<proteinExistence type="inferred from homology"/>
<dbReference type="NCBIfam" id="NF037982">
    <property type="entry name" value="Nramp_1"/>
    <property type="match status" value="1"/>
</dbReference>
<keyword evidence="5 7" id="KW-0472">Membrane</keyword>
<feature type="transmembrane region" description="Helical" evidence="7">
    <location>
        <begin position="225"/>
        <end position="245"/>
    </location>
</feature>
<comment type="similarity">
    <text evidence="2">Belongs to the NRAMP (TC 2.A.55) family.</text>
</comment>
<evidence type="ECO:0000256" key="3">
    <source>
        <dbReference type="ARBA" id="ARBA00022692"/>
    </source>
</evidence>
<keyword evidence="4 7" id="KW-1133">Transmembrane helix</keyword>
<sequence>MRSLRHKCCCCCSSSSAGQRGSCRSGIPWQRQEHQRQRPNGKLASTSQRGAKFLFLRYVDFIFLFLVVNSSLCLACFQRKGWRKLAAYVGPGYLVCIAYIDPANFESDLQSGANFKYELLWVLLIASISALIIQSLAANLGVVTRKFAHHLAEHCRIEYARPLNFVLWILAEVCIIASDIPEVIGTAFALNILFRLPVWIGVLLTGFSTLILLAIQQYGVRKLELVVALFVFIMAGCFFVELGYAKPDAGEVLKGLFVPRLNGHGATGIAISLLGAMVMPHNLFLHSAIVLTRKIPYSTNGIKDGCRYYIMESGFALFLAFLINIAVICVSASVCNNPHLSSVYKDDCGDLDLNRASFLLRNVLGKWSSVVFGVALLASGQSSTITGTFAGQYVMQGFLDLRLKPWIRNLLTRLVAIIPSLAVALISGSRGAGKLIIVSSMILAFQLPFALVPLLKFTSSSMKMGPHMNSLWLTVLTWLIGMGVITINMYFLITSFVKWLIHGHLAKAGRVVIGLLVFKAILAYLVTLCYLAFRTETKPTYIVPPNEGGKSPQPDSNGMVVPREDLSGLTFRTR</sequence>
<dbReference type="NCBIfam" id="TIGR01197">
    <property type="entry name" value="nramp"/>
    <property type="match status" value="1"/>
</dbReference>
<feature type="region of interest" description="Disordered" evidence="6">
    <location>
        <begin position="543"/>
        <end position="574"/>
    </location>
</feature>
<feature type="transmembrane region" description="Helical" evidence="7">
    <location>
        <begin position="163"/>
        <end position="180"/>
    </location>
</feature>
<comment type="subcellular location">
    <subcellularLocation>
        <location evidence="1">Membrane</location>
        <topology evidence="1">Multi-pass membrane protein</topology>
    </subcellularLocation>
</comment>
<feature type="transmembrane region" description="Helical" evidence="7">
    <location>
        <begin position="55"/>
        <end position="77"/>
    </location>
</feature>
<feature type="transmembrane region" description="Helical" evidence="7">
    <location>
        <begin position="265"/>
        <end position="292"/>
    </location>
</feature>
<dbReference type="GO" id="GO:0005384">
    <property type="term" value="F:manganese ion transmembrane transporter activity"/>
    <property type="evidence" value="ECO:0000318"/>
    <property type="project" value="GO_Central"/>
</dbReference>
<evidence type="ECO:0000256" key="6">
    <source>
        <dbReference type="SAM" id="MobiDB-lite"/>
    </source>
</evidence>
<keyword evidence="9" id="KW-1185">Reference proteome</keyword>
<dbReference type="PRINTS" id="PR00447">
    <property type="entry name" value="NATRESASSCMP"/>
</dbReference>
<dbReference type="AlphaFoldDB" id="D8STS6"/>
<dbReference type="EMBL" id="GL377640">
    <property type="protein sequence ID" value="EFJ12257.1"/>
    <property type="molecule type" value="Genomic_DNA"/>
</dbReference>
<dbReference type="eggNOG" id="KOG1291">
    <property type="taxonomic scope" value="Eukaryota"/>
</dbReference>
<dbReference type="GO" id="GO:0034755">
    <property type="term" value="P:iron ion transmembrane transport"/>
    <property type="evidence" value="ECO:0000318"/>
    <property type="project" value="GO_Central"/>
</dbReference>
<dbReference type="PANTHER" id="PTHR11706:SF54">
    <property type="entry name" value="METAL TRANSPORTER NRAMP1"/>
    <property type="match status" value="1"/>
</dbReference>
<feature type="transmembrane region" description="Helical" evidence="7">
    <location>
        <begin position="511"/>
        <end position="533"/>
    </location>
</feature>
<dbReference type="InParanoid" id="D8STS6"/>
<dbReference type="GO" id="GO:0030026">
    <property type="term" value="P:intracellular manganese ion homeostasis"/>
    <property type="evidence" value="ECO:0000318"/>
    <property type="project" value="GO_Central"/>
</dbReference>
<evidence type="ECO:0000256" key="7">
    <source>
        <dbReference type="SAM" id="Phobius"/>
    </source>
</evidence>
<dbReference type="KEGG" id="smo:SELMODRAFT_124573"/>
<dbReference type="GO" id="GO:0006879">
    <property type="term" value="P:intracellular iron ion homeostasis"/>
    <property type="evidence" value="ECO:0000318"/>
    <property type="project" value="GO_Central"/>
</dbReference>
<reference evidence="8 9" key="1">
    <citation type="journal article" date="2011" name="Science">
        <title>The Selaginella genome identifies genetic changes associated with the evolution of vascular plants.</title>
        <authorList>
            <person name="Banks J.A."/>
            <person name="Nishiyama T."/>
            <person name="Hasebe M."/>
            <person name="Bowman J.L."/>
            <person name="Gribskov M."/>
            <person name="dePamphilis C."/>
            <person name="Albert V.A."/>
            <person name="Aono N."/>
            <person name="Aoyama T."/>
            <person name="Ambrose B.A."/>
            <person name="Ashton N.W."/>
            <person name="Axtell M.J."/>
            <person name="Barker E."/>
            <person name="Barker M.S."/>
            <person name="Bennetzen J.L."/>
            <person name="Bonawitz N.D."/>
            <person name="Chapple C."/>
            <person name="Cheng C."/>
            <person name="Correa L.G."/>
            <person name="Dacre M."/>
            <person name="DeBarry J."/>
            <person name="Dreyer I."/>
            <person name="Elias M."/>
            <person name="Engstrom E.M."/>
            <person name="Estelle M."/>
            <person name="Feng L."/>
            <person name="Finet C."/>
            <person name="Floyd S.K."/>
            <person name="Frommer W.B."/>
            <person name="Fujita T."/>
            <person name="Gramzow L."/>
            <person name="Gutensohn M."/>
            <person name="Harholt J."/>
            <person name="Hattori M."/>
            <person name="Heyl A."/>
            <person name="Hirai T."/>
            <person name="Hiwatashi Y."/>
            <person name="Ishikawa M."/>
            <person name="Iwata M."/>
            <person name="Karol K.G."/>
            <person name="Koehler B."/>
            <person name="Kolukisaoglu U."/>
            <person name="Kubo M."/>
            <person name="Kurata T."/>
            <person name="Lalonde S."/>
            <person name="Li K."/>
            <person name="Li Y."/>
            <person name="Litt A."/>
            <person name="Lyons E."/>
            <person name="Manning G."/>
            <person name="Maruyama T."/>
            <person name="Michael T.P."/>
            <person name="Mikami K."/>
            <person name="Miyazaki S."/>
            <person name="Morinaga S."/>
            <person name="Murata T."/>
            <person name="Mueller-Roeber B."/>
            <person name="Nelson D.R."/>
            <person name="Obara M."/>
            <person name="Oguri Y."/>
            <person name="Olmstead R.G."/>
            <person name="Onodera N."/>
            <person name="Petersen B.L."/>
            <person name="Pils B."/>
            <person name="Prigge M."/>
            <person name="Rensing S.A."/>
            <person name="Riano-Pachon D.M."/>
            <person name="Roberts A.W."/>
            <person name="Sato Y."/>
            <person name="Scheller H.V."/>
            <person name="Schulz B."/>
            <person name="Schulz C."/>
            <person name="Shakirov E.V."/>
            <person name="Shibagaki N."/>
            <person name="Shinohara N."/>
            <person name="Shippen D.E."/>
            <person name="Soerensen I."/>
            <person name="Sotooka R."/>
            <person name="Sugimoto N."/>
            <person name="Sugita M."/>
            <person name="Sumikawa N."/>
            <person name="Tanurdzic M."/>
            <person name="Theissen G."/>
            <person name="Ulvskov P."/>
            <person name="Wakazuki S."/>
            <person name="Weng J.K."/>
            <person name="Willats W.W."/>
            <person name="Wipf D."/>
            <person name="Wolf P.G."/>
            <person name="Yang L."/>
            <person name="Zimmer A.D."/>
            <person name="Zhu Q."/>
            <person name="Mitros T."/>
            <person name="Hellsten U."/>
            <person name="Loque D."/>
            <person name="Otillar R."/>
            <person name="Salamov A."/>
            <person name="Schmutz J."/>
            <person name="Shapiro H."/>
            <person name="Lindquist E."/>
            <person name="Lucas S."/>
            <person name="Rokhsar D."/>
            <person name="Grigoriev I.V."/>
        </authorList>
    </citation>
    <scope>NUCLEOTIDE SEQUENCE [LARGE SCALE GENOMIC DNA]</scope>
</reference>